<dbReference type="InterPro" id="IPR001279">
    <property type="entry name" value="Metallo-B-lactamas"/>
</dbReference>
<evidence type="ECO:0000313" key="4">
    <source>
        <dbReference type="Proteomes" id="UP000265540"/>
    </source>
</evidence>
<evidence type="ECO:0000259" key="2">
    <source>
        <dbReference type="SMART" id="SM00849"/>
    </source>
</evidence>
<keyword evidence="1" id="KW-0472">Membrane</keyword>
<dbReference type="EMBL" id="QZJF01000005">
    <property type="protein sequence ID" value="RJR27976.1"/>
    <property type="molecule type" value="Genomic_DNA"/>
</dbReference>
<accession>A0A3A4ZN63</accession>
<dbReference type="SUPFAM" id="SSF56281">
    <property type="entry name" value="Metallo-hydrolase/oxidoreductase"/>
    <property type="match status" value="1"/>
</dbReference>
<comment type="caution">
    <text evidence="3">The sequence shown here is derived from an EMBL/GenBank/DDBJ whole genome shotgun (WGS) entry which is preliminary data.</text>
</comment>
<keyword evidence="1" id="KW-1133">Transmembrane helix</keyword>
<dbReference type="CDD" id="cd07731">
    <property type="entry name" value="ComA-like_MBL-fold"/>
    <property type="match status" value="1"/>
</dbReference>
<dbReference type="SMART" id="SM00849">
    <property type="entry name" value="Lactamase_B"/>
    <property type="match status" value="1"/>
</dbReference>
<dbReference type="AlphaFoldDB" id="A0A3A4ZN63"/>
<protein>
    <submittedName>
        <fullName evidence="3">MBL fold metallo-hydrolase</fullName>
    </submittedName>
</protein>
<dbReference type="Proteomes" id="UP000265540">
    <property type="component" value="Unassembled WGS sequence"/>
</dbReference>
<evidence type="ECO:0000313" key="3">
    <source>
        <dbReference type="EMBL" id="RJR27976.1"/>
    </source>
</evidence>
<dbReference type="InterPro" id="IPR035681">
    <property type="entry name" value="ComA-like_MBL"/>
</dbReference>
<dbReference type="InterPro" id="IPR052159">
    <property type="entry name" value="Competence_DNA_uptake"/>
</dbReference>
<keyword evidence="3" id="KW-0378">Hydrolase</keyword>
<reference evidence="3 4" key="1">
    <citation type="journal article" date="2017" name="ISME J.">
        <title>Energy and carbon metabolisms in a deep terrestrial subsurface fluid microbial community.</title>
        <authorList>
            <person name="Momper L."/>
            <person name="Jungbluth S.P."/>
            <person name="Lee M.D."/>
            <person name="Amend J.P."/>
        </authorList>
    </citation>
    <scope>NUCLEOTIDE SEQUENCE [LARGE SCALE GENOMIC DNA]</scope>
    <source>
        <strain evidence="3">SURF_46</strain>
    </source>
</reference>
<name>A0A3A4ZN63_UNCKA</name>
<gene>
    <name evidence="3" type="ORF">C4561_00515</name>
</gene>
<keyword evidence="1" id="KW-0812">Transmembrane</keyword>
<evidence type="ECO:0000256" key="1">
    <source>
        <dbReference type="SAM" id="Phobius"/>
    </source>
</evidence>
<organism evidence="3 4">
    <name type="scientific">candidate division WWE3 bacterium</name>
    <dbReference type="NCBI Taxonomy" id="2053526"/>
    <lineage>
        <taxon>Bacteria</taxon>
        <taxon>Katanobacteria</taxon>
    </lineage>
</organism>
<dbReference type="InterPro" id="IPR036866">
    <property type="entry name" value="RibonucZ/Hydroxyglut_hydro"/>
</dbReference>
<dbReference type="PANTHER" id="PTHR30619">
    <property type="entry name" value="DNA INTERNALIZATION/COMPETENCE PROTEIN COMEC/REC2"/>
    <property type="match status" value="1"/>
</dbReference>
<feature type="domain" description="Metallo-beta-lactamase" evidence="2">
    <location>
        <begin position="39"/>
        <end position="250"/>
    </location>
</feature>
<proteinExistence type="predicted"/>
<dbReference type="Pfam" id="PF00753">
    <property type="entry name" value="Lactamase_B"/>
    <property type="match status" value="1"/>
</dbReference>
<dbReference type="Gene3D" id="3.60.15.10">
    <property type="entry name" value="Ribonuclease Z/Hydroxyacylglutathione hydrolase-like"/>
    <property type="match status" value="1"/>
</dbReference>
<feature type="transmembrane region" description="Helical" evidence="1">
    <location>
        <begin position="7"/>
        <end position="26"/>
    </location>
</feature>
<dbReference type="PANTHER" id="PTHR30619:SF1">
    <property type="entry name" value="RECOMBINATION PROTEIN 2"/>
    <property type="match status" value="1"/>
</dbReference>
<dbReference type="GO" id="GO:0016787">
    <property type="term" value="F:hydrolase activity"/>
    <property type="evidence" value="ECO:0007669"/>
    <property type="project" value="UniProtKB-KW"/>
</dbReference>
<sequence>MKEIRKLILIILLFYMLKSSYLYFFYYDSYFIQFLDVGQGDSIIVGSPGAGRLIIDGGGNWDLDMYLSGIQTLPFCKLDYIILTHAHVDHLIGLNRLMDRCRVRNIMFNDISYSSETFQDFKKKINESRNYEDTSAANISNLVSGQTFKLGKLEFYVAWPDRSLLKNDIPGSGINKTSVVVLLDYGKFEVLFTGDLDGILLEKATTEFLLKHIDGNLDVLKVPHHGSNDGRNFAFYKSLAPKYCVISVGHQNRYGHPHPDQFDDLKKLGCKILRTDENGTIEFKLK</sequence>